<evidence type="ECO:0000313" key="2">
    <source>
        <dbReference type="Proteomes" id="UP001197328"/>
    </source>
</evidence>
<sequence>MTSICLTPEDTLGSDSLLDLVQSVSGRSWPEASVYDDCTFSRRSTVAPALDDNSALTSRAPETRHE</sequence>
<dbReference type="Proteomes" id="UP001197328">
    <property type="component" value="Unassembled WGS sequence"/>
</dbReference>
<keyword evidence="2" id="KW-1185">Reference proteome</keyword>
<gene>
    <name evidence="1" type="ORF">KL940_003730</name>
</gene>
<accession>A0ABQ7RTP2</accession>
<comment type="caution">
    <text evidence="1">The sequence shown here is derived from an EMBL/GenBank/DDBJ whole genome shotgun (WGS) entry which is preliminary data.</text>
</comment>
<dbReference type="EMBL" id="JAHLVD010000010">
    <property type="protein sequence ID" value="KAG7847394.1"/>
    <property type="molecule type" value="Genomic_DNA"/>
</dbReference>
<proteinExistence type="predicted"/>
<protein>
    <submittedName>
        <fullName evidence="1">Uncharacterized protein</fullName>
    </submittedName>
</protein>
<reference evidence="1 2" key="1">
    <citation type="journal article" date="2021" name="G3 (Bethesda)">
        <title>Genomic diversity, chromosomal rearrangements, and interspecies hybridization in the ogataea polymorpha species complex.</title>
        <authorList>
            <person name="Hanson S.J."/>
            <person name="Cinneide E.O."/>
            <person name="Salzberg L.I."/>
            <person name="Wolfe K.H."/>
            <person name="McGowan J."/>
            <person name="Fitzpatrick D.A."/>
            <person name="Matlin K."/>
        </authorList>
    </citation>
    <scope>NUCLEOTIDE SEQUENCE [LARGE SCALE GENOMIC DNA]</scope>
    <source>
        <strain evidence="1">51-138</strain>
    </source>
</reference>
<name>A0ABQ7RTP2_PICAN</name>
<evidence type="ECO:0000313" key="1">
    <source>
        <dbReference type="EMBL" id="KAG7847394.1"/>
    </source>
</evidence>
<organism evidence="1 2">
    <name type="scientific">Pichia angusta</name>
    <name type="common">Yeast</name>
    <name type="synonym">Hansenula polymorpha</name>
    <dbReference type="NCBI Taxonomy" id="870730"/>
    <lineage>
        <taxon>Eukaryota</taxon>
        <taxon>Fungi</taxon>
        <taxon>Dikarya</taxon>
        <taxon>Ascomycota</taxon>
        <taxon>Saccharomycotina</taxon>
        <taxon>Pichiomycetes</taxon>
        <taxon>Pichiales</taxon>
        <taxon>Pichiaceae</taxon>
        <taxon>Ogataea</taxon>
    </lineage>
</organism>